<organism evidence="2 3">
    <name type="scientific">Citricoccus parietis</name>
    <dbReference type="NCBI Taxonomy" id="592307"/>
    <lineage>
        <taxon>Bacteria</taxon>
        <taxon>Bacillati</taxon>
        <taxon>Actinomycetota</taxon>
        <taxon>Actinomycetes</taxon>
        <taxon>Micrococcales</taxon>
        <taxon>Micrococcaceae</taxon>
        <taxon>Citricoccus</taxon>
    </lineage>
</organism>
<evidence type="ECO:0000256" key="1">
    <source>
        <dbReference type="SAM" id="MobiDB-lite"/>
    </source>
</evidence>
<protein>
    <submittedName>
        <fullName evidence="2">Uncharacterized protein</fullName>
    </submittedName>
</protein>
<dbReference type="Proteomes" id="UP001589575">
    <property type="component" value="Unassembled WGS sequence"/>
</dbReference>
<gene>
    <name evidence="2" type="ORF">ACFFX0_25265</name>
</gene>
<accession>A0ABV5G7B6</accession>
<proteinExistence type="predicted"/>
<name>A0ABV5G7B6_9MICC</name>
<dbReference type="EMBL" id="JBHMFI010000002">
    <property type="protein sequence ID" value="MFB9074323.1"/>
    <property type="molecule type" value="Genomic_DNA"/>
</dbReference>
<keyword evidence="3" id="KW-1185">Reference proteome</keyword>
<evidence type="ECO:0000313" key="2">
    <source>
        <dbReference type="EMBL" id="MFB9074323.1"/>
    </source>
</evidence>
<reference evidence="2 3" key="1">
    <citation type="submission" date="2024-09" db="EMBL/GenBank/DDBJ databases">
        <authorList>
            <person name="Sun Q."/>
            <person name="Mori K."/>
        </authorList>
    </citation>
    <scope>NUCLEOTIDE SEQUENCE [LARGE SCALE GENOMIC DNA]</scope>
    <source>
        <strain evidence="2 3">CCM 7609</strain>
    </source>
</reference>
<evidence type="ECO:0000313" key="3">
    <source>
        <dbReference type="Proteomes" id="UP001589575"/>
    </source>
</evidence>
<feature type="region of interest" description="Disordered" evidence="1">
    <location>
        <begin position="1"/>
        <end position="60"/>
    </location>
</feature>
<sequence>MALVAERLPGVGKTSTRTVSPPGRVSCLNASERSRAMSWPVHTDPHQGAVRRQLGEEHWP</sequence>
<comment type="caution">
    <text evidence="2">The sequence shown here is derived from an EMBL/GenBank/DDBJ whole genome shotgun (WGS) entry which is preliminary data.</text>
</comment>